<dbReference type="PANTHER" id="PTHR23420">
    <property type="entry name" value="ADENOSYLHOMOCYSTEINASE"/>
    <property type="match status" value="1"/>
</dbReference>
<dbReference type="CDD" id="cd00401">
    <property type="entry name" value="SAHH"/>
    <property type="match status" value="1"/>
</dbReference>
<dbReference type="Pfam" id="PF00670">
    <property type="entry name" value="AdoHcyase_NAD"/>
    <property type="match status" value="1"/>
</dbReference>
<dbReference type="PANTHER" id="PTHR23420:SF0">
    <property type="entry name" value="ADENOSYLHOMOCYSTEINASE"/>
    <property type="match status" value="1"/>
</dbReference>
<accession>A0A4R1HEK9</accession>
<evidence type="ECO:0000256" key="5">
    <source>
        <dbReference type="PIRSR" id="PIRSR001109-1"/>
    </source>
</evidence>
<dbReference type="GO" id="GO:0004013">
    <property type="term" value="F:adenosylhomocysteinase activity"/>
    <property type="evidence" value="ECO:0007669"/>
    <property type="project" value="UniProtKB-UniRule"/>
</dbReference>
<dbReference type="AlphaFoldDB" id="A0A4R1HEK9"/>
<dbReference type="PROSITE" id="PS00739">
    <property type="entry name" value="ADOHCYASE_2"/>
    <property type="match status" value="1"/>
</dbReference>
<feature type="binding site" evidence="4 5">
    <location>
        <position position="57"/>
    </location>
    <ligand>
        <name>substrate</name>
    </ligand>
</feature>
<protein>
    <recommendedName>
        <fullName evidence="4">Adenosylhomocysteinase</fullName>
        <ecNumber evidence="4">3.13.2.1</ecNumber>
    </recommendedName>
    <alternativeName>
        <fullName evidence="4">S-adenosyl-L-homocysteine hydrolase</fullName>
        <shortName evidence="4">AdoHcyase</shortName>
    </alternativeName>
</protein>
<dbReference type="InterPro" id="IPR042172">
    <property type="entry name" value="Adenosylhomocyst_ase-like_sf"/>
</dbReference>
<dbReference type="SUPFAM" id="SSF51735">
    <property type="entry name" value="NAD(P)-binding Rossmann-fold domains"/>
    <property type="match status" value="1"/>
</dbReference>
<feature type="binding site" evidence="4 6">
    <location>
        <begin position="297"/>
        <end position="299"/>
    </location>
    <ligand>
        <name>NAD(+)</name>
        <dbReference type="ChEBI" id="CHEBI:57540"/>
    </ligand>
</feature>
<dbReference type="EMBL" id="SMFX01000001">
    <property type="protein sequence ID" value="TCK18620.1"/>
    <property type="molecule type" value="Genomic_DNA"/>
</dbReference>
<dbReference type="Gene3D" id="3.40.50.720">
    <property type="entry name" value="NAD(P)-binding Rossmann-like Domain"/>
    <property type="match status" value="1"/>
</dbReference>
<feature type="binding site" evidence="4">
    <location>
        <begin position="218"/>
        <end position="223"/>
    </location>
    <ligand>
        <name>NAD(+)</name>
        <dbReference type="ChEBI" id="CHEBI:57540"/>
    </ligand>
</feature>
<dbReference type="NCBIfam" id="TIGR00936">
    <property type="entry name" value="ahcY"/>
    <property type="match status" value="1"/>
</dbReference>
<evidence type="ECO:0000256" key="7">
    <source>
        <dbReference type="RuleBase" id="RU000548"/>
    </source>
</evidence>
<sequence length="422" mass="46066">MAIPDKCDIADPALSGAGRRRIEWAWQEMPVLRELMARYSREQPLKGIRLSGCLHITTETANLARTLKAAGADIVLCASNPLSTQDDVAAALVEHYGIPVFAVRGESTERYYRHIDAALDHQPVITMDDGADLVSRIHQSRPDLVENMLGGTEETTTGVIRLRAMAAEGALRFPVIAVNDAMTKHLFDNRYGTGQSALDGVIRATNILIAGKTFTVVGYGWCGRGIAMRAKGHGANVVVTEVEPLRALEAVMDGFRVMPLVEAAALSDFIVTASGDKHVVDKIHFEVMKDGCVLANSGHFNVEINIPALEALAADKQRPRKSVDEYRLPDGRRIRLLAEGRLVNLAAAEGHPSAVMDMSFSNQALCAMHLATQTQRLDNRVHGVPVEIDQEVARLKLAAMNVQIDTLTSEQTRYLSSWQEGT</sequence>
<feature type="binding site" evidence="6">
    <location>
        <begin position="220"/>
        <end position="225"/>
    </location>
    <ligand>
        <name>NAD(+)</name>
        <dbReference type="ChEBI" id="CHEBI:57540"/>
    </ligand>
</feature>
<dbReference type="RefSeq" id="WP_132972584.1">
    <property type="nucleotide sequence ID" value="NZ_SMFX01000001.1"/>
</dbReference>
<evidence type="ECO:0000313" key="10">
    <source>
        <dbReference type="EMBL" id="TCK18620.1"/>
    </source>
</evidence>
<dbReference type="UniPathway" id="UPA00314">
    <property type="reaction ID" value="UER00076"/>
</dbReference>
<feature type="binding site" evidence="4 6">
    <location>
        <position position="241"/>
    </location>
    <ligand>
        <name>NAD(+)</name>
        <dbReference type="ChEBI" id="CHEBI:57540"/>
    </ligand>
</feature>
<dbReference type="Pfam" id="PF05221">
    <property type="entry name" value="AdoHcyase"/>
    <property type="match status" value="2"/>
</dbReference>
<dbReference type="PROSITE" id="PS00738">
    <property type="entry name" value="ADOHCYASE_1"/>
    <property type="match status" value="1"/>
</dbReference>
<dbReference type="Proteomes" id="UP000295707">
    <property type="component" value="Unassembled WGS sequence"/>
</dbReference>
<dbReference type="HAMAP" id="MF_00563">
    <property type="entry name" value="AdoHcyase"/>
    <property type="match status" value="1"/>
</dbReference>
<dbReference type="EC" id="3.13.2.1" evidence="4"/>
<gene>
    <name evidence="4" type="primary">ahcY</name>
    <name evidence="10" type="ORF">DFR30_1899</name>
</gene>
<dbReference type="InterPro" id="IPR020082">
    <property type="entry name" value="S-Ado-L-homoCys_hydrolase_CS"/>
</dbReference>
<dbReference type="SUPFAM" id="SSF52283">
    <property type="entry name" value="Formate/glycerate dehydrogenase catalytic domain-like"/>
    <property type="match status" value="1"/>
</dbReference>
<keyword evidence="2 4" id="KW-0554">One-carbon metabolism</keyword>
<evidence type="ECO:0000256" key="8">
    <source>
        <dbReference type="RuleBase" id="RU004166"/>
    </source>
</evidence>
<comment type="catalytic activity">
    <reaction evidence="4 7">
        <text>S-adenosyl-L-homocysteine + H2O = L-homocysteine + adenosine</text>
        <dbReference type="Rhea" id="RHEA:21708"/>
        <dbReference type="ChEBI" id="CHEBI:15377"/>
        <dbReference type="ChEBI" id="CHEBI:16335"/>
        <dbReference type="ChEBI" id="CHEBI:57856"/>
        <dbReference type="ChEBI" id="CHEBI:58199"/>
        <dbReference type="EC" id="3.13.2.1"/>
    </reaction>
</comment>
<dbReference type="InterPro" id="IPR000043">
    <property type="entry name" value="Adenosylhomocysteinase-like"/>
</dbReference>
<dbReference type="GO" id="GO:0005829">
    <property type="term" value="C:cytosol"/>
    <property type="evidence" value="ECO:0007669"/>
    <property type="project" value="TreeGrafter"/>
</dbReference>
<evidence type="ECO:0000256" key="1">
    <source>
        <dbReference type="ARBA" id="ARBA00007122"/>
    </source>
</evidence>
<feature type="binding site" evidence="4 5">
    <location>
        <position position="188"/>
    </location>
    <ligand>
        <name>substrate</name>
    </ligand>
</feature>
<evidence type="ECO:0000313" key="11">
    <source>
        <dbReference type="Proteomes" id="UP000295707"/>
    </source>
</evidence>
<feature type="binding site" evidence="4 5">
    <location>
        <position position="129"/>
    </location>
    <ligand>
        <name>substrate</name>
    </ligand>
</feature>
<feature type="binding site" evidence="4 5">
    <location>
        <position position="184"/>
    </location>
    <ligand>
        <name>substrate</name>
    </ligand>
</feature>
<comment type="pathway">
    <text evidence="4 7">Amino-acid biosynthesis; L-homocysteine biosynthesis; L-homocysteine from S-adenosyl-L-homocysteine: step 1/1.</text>
</comment>
<feature type="binding site" evidence="4 6">
    <location>
        <position position="344"/>
    </location>
    <ligand>
        <name>NAD(+)</name>
        <dbReference type="ChEBI" id="CHEBI:57540"/>
    </ligand>
</feature>
<dbReference type="PIRSF" id="PIRSF001109">
    <property type="entry name" value="Ad_hcy_hydrolase"/>
    <property type="match status" value="1"/>
</dbReference>
<evidence type="ECO:0000256" key="6">
    <source>
        <dbReference type="PIRSR" id="PIRSR001109-2"/>
    </source>
</evidence>
<dbReference type="OrthoDB" id="9802717at2"/>
<reference evidence="10 11" key="1">
    <citation type="submission" date="2019-03" db="EMBL/GenBank/DDBJ databases">
        <title>Genomic Encyclopedia of Type Strains, Phase IV (KMG-IV): sequencing the most valuable type-strain genomes for metagenomic binning, comparative biology and taxonomic classification.</title>
        <authorList>
            <person name="Goeker M."/>
        </authorList>
    </citation>
    <scope>NUCLEOTIDE SEQUENCE [LARGE SCALE GENOMIC DNA]</scope>
    <source>
        <strain evidence="10 11">DSM 19610</strain>
    </source>
</reference>
<comment type="cofactor">
    <cofactor evidence="4 6 7">
        <name>NAD(+)</name>
        <dbReference type="ChEBI" id="CHEBI:57540"/>
    </cofactor>
    <text evidence="4 6 7">Binds 1 NAD(+) per subunit.</text>
</comment>
<evidence type="ECO:0000256" key="4">
    <source>
        <dbReference type="HAMAP-Rule" id="MF_00563"/>
    </source>
</evidence>
<evidence type="ECO:0000259" key="9">
    <source>
        <dbReference type="SMART" id="SM00997"/>
    </source>
</evidence>
<dbReference type="GO" id="GO:0071269">
    <property type="term" value="P:L-homocysteine biosynthetic process"/>
    <property type="evidence" value="ECO:0007669"/>
    <property type="project" value="UniProtKB-UniRule"/>
</dbReference>
<dbReference type="InterPro" id="IPR015878">
    <property type="entry name" value="Ado_hCys_hydrolase_NAD-bd"/>
</dbReference>
<comment type="caution">
    <text evidence="4">Lacks conserved residue(s) required for the propagation of feature annotation.</text>
</comment>
<name>A0A4R1HEK9_9GAMM</name>
<feature type="binding site" evidence="4 5">
    <location>
        <position position="154"/>
    </location>
    <ligand>
        <name>substrate</name>
    </ligand>
</feature>
<feature type="binding site" evidence="4">
    <location>
        <position position="189"/>
    </location>
    <ligand>
        <name>NAD(+)</name>
        <dbReference type="ChEBI" id="CHEBI:57540"/>
    </ligand>
</feature>
<dbReference type="SMART" id="SM00997">
    <property type="entry name" value="AdoHcyase_NAD"/>
    <property type="match status" value="1"/>
</dbReference>
<evidence type="ECO:0000256" key="2">
    <source>
        <dbReference type="ARBA" id="ARBA00022563"/>
    </source>
</evidence>
<feature type="binding site" evidence="4 6">
    <location>
        <begin position="155"/>
        <end position="157"/>
    </location>
    <ligand>
        <name>NAD(+)</name>
        <dbReference type="ChEBI" id="CHEBI:57540"/>
    </ligand>
</feature>
<keyword evidence="4 7" id="KW-0378">Hydrolase</keyword>
<comment type="similarity">
    <text evidence="1 4 8">Belongs to the adenosylhomocysteinase family.</text>
</comment>
<keyword evidence="11" id="KW-1185">Reference proteome</keyword>
<comment type="caution">
    <text evidence="10">The sequence shown here is derived from an EMBL/GenBank/DDBJ whole genome shotgun (WGS) entry which is preliminary data.</text>
</comment>
<organism evidence="10 11">
    <name type="scientific">Thiogranum longum</name>
    <dbReference type="NCBI Taxonomy" id="1537524"/>
    <lineage>
        <taxon>Bacteria</taxon>
        <taxon>Pseudomonadati</taxon>
        <taxon>Pseudomonadota</taxon>
        <taxon>Gammaproteobacteria</taxon>
        <taxon>Chromatiales</taxon>
        <taxon>Ectothiorhodospiraceae</taxon>
        <taxon>Thiogranum</taxon>
    </lineage>
</organism>
<dbReference type="GO" id="GO:0006730">
    <property type="term" value="P:one-carbon metabolic process"/>
    <property type="evidence" value="ECO:0007669"/>
    <property type="project" value="UniProtKB-UniRule"/>
</dbReference>
<dbReference type="NCBIfam" id="NF004005">
    <property type="entry name" value="PRK05476.2-3"/>
    <property type="match status" value="1"/>
</dbReference>
<dbReference type="GO" id="GO:0033353">
    <property type="term" value="P:S-adenosylmethionine cycle"/>
    <property type="evidence" value="ECO:0007669"/>
    <property type="project" value="TreeGrafter"/>
</dbReference>
<proteinExistence type="inferred from homology"/>
<keyword evidence="4" id="KW-0963">Cytoplasm</keyword>
<dbReference type="Gene3D" id="3.40.50.1480">
    <property type="entry name" value="Adenosylhomocysteinase-like"/>
    <property type="match status" value="1"/>
</dbReference>
<feature type="binding site" evidence="6">
    <location>
        <position position="351"/>
    </location>
    <ligand>
        <name>NAD(+)</name>
        <dbReference type="ChEBI" id="CHEBI:57540"/>
    </ligand>
</feature>
<evidence type="ECO:0000256" key="3">
    <source>
        <dbReference type="ARBA" id="ARBA00023027"/>
    </source>
</evidence>
<comment type="subcellular location">
    <subcellularLocation>
        <location evidence="4">Cytoplasm</location>
    </subcellularLocation>
</comment>
<dbReference type="SMART" id="SM00996">
    <property type="entry name" value="AdoHcyase"/>
    <property type="match status" value="1"/>
</dbReference>
<feature type="domain" description="S-adenosyl-L-homocysteine hydrolase NAD binding" evidence="9">
    <location>
        <begin position="189"/>
        <end position="350"/>
    </location>
</feature>
<keyword evidence="3 4" id="KW-0520">NAD</keyword>
<dbReference type="InterPro" id="IPR036291">
    <property type="entry name" value="NAD(P)-bd_dom_sf"/>
</dbReference>
<comment type="function">
    <text evidence="4">May play a key role in the regulation of the intracellular concentration of adenosylhomocysteine.</text>
</comment>